<dbReference type="EMBL" id="JBHSFU010000004">
    <property type="protein sequence ID" value="MFC4557455.1"/>
    <property type="molecule type" value="Genomic_DNA"/>
</dbReference>
<dbReference type="GO" id="GO:0016787">
    <property type="term" value="F:hydrolase activity"/>
    <property type="evidence" value="ECO:0007669"/>
    <property type="project" value="UniProtKB-KW"/>
</dbReference>
<keyword evidence="3" id="KW-1185">Reference proteome</keyword>
<sequence>MEETKWLKMQDDTEIYLKKWSNTSKKPKAIVQIAHGMVEHIERYNGFAKYLIEKDIFVYGNDHRGHGKTGEKQGLFGYFADEDGFEKATGDLLEVTNHIRQEYPDTPLILLGHSMGSFLARNYIQQESSIIDGVILSGTGYYPVTQTRAGKKLSSTLSPKEKSTLMNTVTFFSYNKRVKNKKTNLDWLSRDETVVLNFIEDPYCGFIPTAQFFYDLMDGLLKIHDKESIKSIRADLSMLIFSGDEDPVGDYEKGIWKTAHLFADAGMTNIMTLLYEGGRHEMLNEINRKEVYRDVYSWIAEQI</sequence>
<dbReference type="InterPro" id="IPR051044">
    <property type="entry name" value="MAG_DAG_Lipase"/>
</dbReference>
<dbReference type="Proteomes" id="UP001595989">
    <property type="component" value="Unassembled WGS sequence"/>
</dbReference>
<dbReference type="InterPro" id="IPR022742">
    <property type="entry name" value="Hydrolase_4"/>
</dbReference>
<accession>A0ABV9DF60</accession>
<evidence type="ECO:0000313" key="3">
    <source>
        <dbReference type="Proteomes" id="UP001595989"/>
    </source>
</evidence>
<proteinExistence type="predicted"/>
<keyword evidence="2" id="KW-0378">Hydrolase</keyword>
<reference evidence="3" key="1">
    <citation type="journal article" date="2019" name="Int. J. Syst. Evol. Microbiol.">
        <title>The Global Catalogue of Microorganisms (GCM) 10K type strain sequencing project: providing services to taxonomists for standard genome sequencing and annotation.</title>
        <authorList>
            <consortium name="The Broad Institute Genomics Platform"/>
            <consortium name="The Broad Institute Genome Sequencing Center for Infectious Disease"/>
            <person name="Wu L."/>
            <person name="Ma J."/>
        </authorList>
    </citation>
    <scope>NUCLEOTIDE SEQUENCE [LARGE SCALE GENOMIC DNA]</scope>
    <source>
        <strain evidence="3">CGMCC 4.7426</strain>
    </source>
</reference>
<evidence type="ECO:0000259" key="1">
    <source>
        <dbReference type="Pfam" id="PF12146"/>
    </source>
</evidence>
<protein>
    <submittedName>
        <fullName evidence="2">Alpha/beta hydrolase</fullName>
    </submittedName>
</protein>
<evidence type="ECO:0000313" key="2">
    <source>
        <dbReference type="EMBL" id="MFC4557455.1"/>
    </source>
</evidence>
<dbReference type="Pfam" id="PF12146">
    <property type="entry name" value="Hydrolase_4"/>
    <property type="match status" value="1"/>
</dbReference>
<comment type="caution">
    <text evidence="2">The sequence shown here is derived from an EMBL/GenBank/DDBJ whole genome shotgun (WGS) entry which is preliminary data.</text>
</comment>
<name>A0ABV9DF60_9BACI</name>
<dbReference type="InterPro" id="IPR029058">
    <property type="entry name" value="AB_hydrolase_fold"/>
</dbReference>
<feature type="domain" description="Serine aminopeptidase S33" evidence="1">
    <location>
        <begin position="26"/>
        <end position="286"/>
    </location>
</feature>
<organism evidence="2 3">
    <name type="scientific">Virgibacillus kekensis</name>
    <dbReference type="NCBI Taxonomy" id="202261"/>
    <lineage>
        <taxon>Bacteria</taxon>
        <taxon>Bacillati</taxon>
        <taxon>Bacillota</taxon>
        <taxon>Bacilli</taxon>
        <taxon>Bacillales</taxon>
        <taxon>Bacillaceae</taxon>
        <taxon>Virgibacillus</taxon>
    </lineage>
</organism>
<dbReference type="PANTHER" id="PTHR11614">
    <property type="entry name" value="PHOSPHOLIPASE-RELATED"/>
    <property type="match status" value="1"/>
</dbReference>
<dbReference type="SUPFAM" id="SSF53474">
    <property type="entry name" value="alpha/beta-Hydrolases"/>
    <property type="match status" value="1"/>
</dbReference>
<dbReference type="Gene3D" id="3.40.50.1820">
    <property type="entry name" value="alpha/beta hydrolase"/>
    <property type="match status" value="1"/>
</dbReference>
<dbReference type="RefSeq" id="WP_390293426.1">
    <property type="nucleotide sequence ID" value="NZ_JBHSFU010000004.1"/>
</dbReference>
<gene>
    <name evidence="2" type="ORF">ACFO3D_04445</name>
</gene>